<keyword evidence="6 9" id="KW-0472">Membrane</keyword>
<evidence type="ECO:0000256" key="1">
    <source>
        <dbReference type="ARBA" id="ARBA00004651"/>
    </source>
</evidence>
<evidence type="ECO:0000313" key="13">
    <source>
        <dbReference type="Proteomes" id="UP000663828"/>
    </source>
</evidence>
<comment type="caution">
    <text evidence="12">The sequence shown here is derived from an EMBL/GenBank/DDBJ whole genome shotgun (WGS) entry which is preliminary data.</text>
</comment>
<proteinExistence type="predicted"/>
<dbReference type="PANTHER" id="PTHR24228">
    <property type="entry name" value="B2 BRADYKININ RECEPTOR/ANGIOTENSIN II RECEPTOR"/>
    <property type="match status" value="1"/>
</dbReference>
<dbReference type="EMBL" id="CAJNOR010006568">
    <property type="protein sequence ID" value="CAF1598555.1"/>
    <property type="molecule type" value="Genomic_DNA"/>
</dbReference>
<evidence type="ECO:0000256" key="2">
    <source>
        <dbReference type="ARBA" id="ARBA00022475"/>
    </source>
</evidence>
<dbReference type="PROSITE" id="PS50262">
    <property type="entry name" value="G_PROTEIN_RECEP_F1_2"/>
    <property type="match status" value="1"/>
</dbReference>
<organism evidence="12 13">
    <name type="scientific">Adineta ricciae</name>
    <name type="common">Rotifer</name>
    <dbReference type="NCBI Taxonomy" id="249248"/>
    <lineage>
        <taxon>Eukaryota</taxon>
        <taxon>Metazoa</taxon>
        <taxon>Spiralia</taxon>
        <taxon>Gnathifera</taxon>
        <taxon>Rotifera</taxon>
        <taxon>Eurotatoria</taxon>
        <taxon>Bdelloidea</taxon>
        <taxon>Adinetida</taxon>
        <taxon>Adinetidae</taxon>
        <taxon>Adineta</taxon>
    </lineage>
</organism>
<dbReference type="GO" id="GO:0005886">
    <property type="term" value="C:plasma membrane"/>
    <property type="evidence" value="ECO:0007669"/>
    <property type="project" value="UniProtKB-SubCell"/>
</dbReference>
<dbReference type="AlphaFoldDB" id="A0A816APX4"/>
<keyword evidence="3 9" id="KW-0812">Transmembrane</keyword>
<accession>A0A816APX4</accession>
<sequence>MADSIETGQDDMNDIFAIYDLAIPRSVRFWWYLILNVCSMICSLFVLYQLLFHRKLRQALNNHVIIVLLFAGLIYESVSVPFMLHFYRVGYSWNITVSFGHFWQFMDYTSYTISLVGFAWATIERHILIFHQQWIATRRQRFFVHYLPIITIVVYSIMYWSLSIFFPACDDRIFLQPMNGVPAPCMAYQLFWGKWNTVCHLILSTFIITIFSSALLVRILWQKTRLNRSIQWRQNRKMTIQLVLISLLYLFFNLPRSILTSVTVDGASSYLTMKLIVHLTFFAIQLIFFLPFICYMTIPGSGKRLKKILLLKSGRNMILPIGVTAERENNNQTGQRGTRVA</sequence>
<name>A0A816APX4_ADIRI</name>
<dbReference type="EMBL" id="CAJNOJ010000422">
    <property type="protein sequence ID" value="CAF1442754.1"/>
    <property type="molecule type" value="Genomic_DNA"/>
</dbReference>
<evidence type="ECO:0000256" key="6">
    <source>
        <dbReference type="ARBA" id="ARBA00023136"/>
    </source>
</evidence>
<keyword evidence="8" id="KW-0807">Transducer</keyword>
<feature type="transmembrane region" description="Helical" evidence="9">
    <location>
        <begin position="64"/>
        <end position="88"/>
    </location>
</feature>
<protein>
    <recommendedName>
        <fullName evidence="10">G-protein coupled receptors family 1 profile domain-containing protein</fullName>
    </recommendedName>
</protein>
<feature type="transmembrane region" description="Helical" evidence="9">
    <location>
        <begin position="29"/>
        <end position="52"/>
    </location>
</feature>
<evidence type="ECO:0000256" key="7">
    <source>
        <dbReference type="ARBA" id="ARBA00023170"/>
    </source>
</evidence>
<dbReference type="Gene3D" id="1.20.1070.10">
    <property type="entry name" value="Rhodopsin 7-helix transmembrane proteins"/>
    <property type="match status" value="1"/>
</dbReference>
<evidence type="ECO:0000256" key="3">
    <source>
        <dbReference type="ARBA" id="ARBA00022692"/>
    </source>
</evidence>
<evidence type="ECO:0000256" key="8">
    <source>
        <dbReference type="ARBA" id="ARBA00023224"/>
    </source>
</evidence>
<gene>
    <name evidence="11" type="ORF">EDS130_LOCUS38991</name>
    <name evidence="12" type="ORF">XAT740_LOCUS47408</name>
</gene>
<feature type="transmembrane region" description="Helical" evidence="9">
    <location>
        <begin position="242"/>
        <end position="264"/>
    </location>
</feature>
<evidence type="ECO:0000256" key="9">
    <source>
        <dbReference type="SAM" id="Phobius"/>
    </source>
</evidence>
<dbReference type="Proteomes" id="UP000663852">
    <property type="component" value="Unassembled WGS sequence"/>
</dbReference>
<keyword evidence="4 9" id="KW-1133">Transmembrane helix</keyword>
<evidence type="ECO:0000256" key="5">
    <source>
        <dbReference type="ARBA" id="ARBA00023040"/>
    </source>
</evidence>
<feature type="transmembrane region" description="Helical" evidence="9">
    <location>
        <begin position="108"/>
        <end position="130"/>
    </location>
</feature>
<evidence type="ECO:0000313" key="11">
    <source>
        <dbReference type="EMBL" id="CAF1442754.1"/>
    </source>
</evidence>
<keyword evidence="13" id="KW-1185">Reference proteome</keyword>
<evidence type="ECO:0000259" key="10">
    <source>
        <dbReference type="PROSITE" id="PS50262"/>
    </source>
</evidence>
<keyword evidence="5" id="KW-0297">G-protein coupled receptor</keyword>
<keyword evidence="7" id="KW-0675">Receptor</keyword>
<evidence type="ECO:0000256" key="4">
    <source>
        <dbReference type="ARBA" id="ARBA00022989"/>
    </source>
</evidence>
<feature type="transmembrane region" description="Helical" evidence="9">
    <location>
        <begin position="142"/>
        <end position="162"/>
    </location>
</feature>
<dbReference type="SUPFAM" id="SSF81321">
    <property type="entry name" value="Family A G protein-coupled receptor-like"/>
    <property type="match status" value="1"/>
</dbReference>
<reference evidence="12" key="1">
    <citation type="submission" date="2021-02" db="EMBL/GenBank/DDBJ databases">
        <authorList>
            <person name="Nowell W R."/>
        </authorList>
    </citation>
    <scope>NUCLEOTIDE SEQUENCE</scope>
</reference>
<evidence type="ECO:0000313" key="12">
    <source>
        <dbReference type="EMBL" id="CAF1598555.1"/>
    </source>
</evidence>
<dbReference type="GO" id="GO:0004930">
    <property type="term" value="F:G protein-coupled receptor activity"/>
    <property type="evidence" value="ECO:0007669"/>
    <property type="project" value="UniProtKB-KW"/>
</dbReference>
<dbReference type="InterPro" id="IPR017452">
    <property type="entry name" value="GPCR_Rhodpsn_7TM"/>
</dbReference>
<feature type="transmembrane region" description="Helical" evidence="9">
    <location>
        <begin position="276"/>
        <end position="298"/>
    </location>
</feature>
<comment type="subcellular location">
    <subcellularLocation>
        <location evidence="1">Cell membrane</location>
        <topology evidence="1">Multi-pass membrane protein</topology>
    </subcellularLocation>
</comment>
<dbReference type="CDD" id="cd00637">
    <property type="entry name" value="7tm_classA_rhodopsin-like"/>
    <property type="match status" value="1"/>
</dbReference>
<keyword evidence="2" id="KW-1003">Cell membrane</keyword>
<feature type="domain" description="G-protein coupled receptors family 1 profile" evidence="10">
    <location>
        <begin position="42"/>
        <end position="295"/>
    </location>
</feature>
<dbReference type="Proteomes" id="UP000663828">
    <property type="component" value="Unassembled WGS sequence"/>
</dbReference>
<dbReference type="PANTHER" id="PTHR24228:SF59">
    <property type="entry name" value="NEUROPEPTIDE RECEPTOR 15"/>
    <property type="match status" value="1"/>
</dbReference>
<feature type="transmembrane region" description="Helical" evidence="9">
    <location>
        <begin position="201"/>
        <end position="221"/>
    </location>
</feature>